<dbReference type="InterPro" id="IPR018201">
    <property type="entry name" value="Ketoacyl_synth_AS"/>
</dbReference>
<keyword evidence="2" id="KW-0597">Phosphoprotein</keyword>
<dbReference type="InterPro" id="IPR016035">
    <property type="entry name" value="Acyl_Trfase/lysoPLipase"/>
</dbReference>
<dbReference type="PROSITE" id="PS00012">
    <property type="entry name" value="PHOSPHOPANTETHEINE"/>
    <property type="match status" value="1"/>
</dbReference>
<keyword evidence="8" id="KW-1185">Reference proteome</keyword>
<reference evidence="8" key="1">
    <citation type="submission" date="2016-10" db="EMBL/GenBank/DDBJ databases">
        <authorList>
            <person name="Varghese N."/>
            <person name="Submissions S."/>
        </authorList>
    </citation>
    <scope>NUCLEOTIDE SEQUENCE [LARGE SCALE GENOMIC DNA]</scope>
    <source>
        <strain evidence="8">CGMCC 4.578</strain>
    </source>
</reference>
<dbReference type="InterPro" id="IPR032821">
    <property type="entry name" value="PKS_assoc"/>
</dbReference>
<dbReference type="InterPro" id="IPR016039">
    <property type="entry name" value="Thiolase-like"/>
</dbReference>
<evidence type="ECO:0000313" key="8">
    <source>
        <dbReference type="Proteomes" id="UP000199028"/>
    </source>
</evidence>
<keyword evidence="1" id="KW-0596">Phosphopantetheine</keyword>
<dbReference type="Gene3D" id="1.10.1200.10">
    <property type="entry name" value="ACP-like"/>
    <property type="match status" value="1"/>
</dbReference>
<dbReference type="SMART" id="SM00827">
    <property type="entry name" value="PKS_AT"/>
    <property type="match status" value="1"/>
</dbReference>
<sequence length="1339" mass="142726">MTGEEAVEAVAVIAMEGRFPTAPSVAEFWTMLVEGRDAIRPVTAEDYLRAGGAPEGLTDPYLVRVESVLDDIDLFDAEFFRIQPAEAELLDPQQRIFLECAHHALEQAGYRPGGYDGSVGVYAGASQSAYYLDHIHPLVARRYGSVDAYVASVANASSALVSRVSYLMDLTGPSVAVQTACSTSLVAVHAACQDLLEYRCDMALAGGASINPGARLGYRHVPDGPFSPDGHCRPYSADAAGMSPGDGVGVVLLKRLSEALRDGDRIRAVVHGSAVNNDGARKVGFTAPSVKGQRDVIVTAQTLAGVVPRDIGYVEGHGTATPVGDPIEVSALTKAFAGGTSETGYCALGSVKSNIGHLDAAAGVAGFIKAVLALENELIPKTLHFTRPNELIDFERSPFFVAGEAVAWPRTDVPRYAGVSSFGVGGTNAHVVLGEAPRPRASSPAEEPSIVVLSATTNRALDELRRRVADHMTSDPQLDLASAAATLQEGRRVFSVRHAVVANSTAQLAEALSTGAGHHATATNAELVFLYPGAGSQYRSMGQRLYETQPVFRAEMDRCAKIIDHEFGEDLLGALYPPGGERDRGNVDLPTCGYPAIVATEWALTRLLASWGITPDVLMGHSLGEYTAACVAGVLRLEDVLPLVRERERLIRKAGGTTLSVRLSAADAEPFLTDGISLSGINGPGLCTMSGSREAVLELERALAREGVDHHRLRVPGAVHSVALDPVLDEFRSVLDRYTFAPPQLAIVSNLTGDWLAAAQVVDPEYWVAHTRRTVRFADGLHAVAARGPVVLLEAGPSGGLTKLVEHTLGADVPAVQAIRHAYAEQDDDTVLRNAVARLWVHGTSVDWRAARGGKPFDRVPLPGYPFQRRRFWVPRANHGTAEAGPLTTPVWTGTGIPAQHAESARLADTIAIFLGRKGKPDLVPEAVRSAANDLLLVGVGEDDRDGIHRVEPQDAGKLGPWLAERVPEGPLTVLDLSPMASTPGDELSAVRDTAALLDGIAESFPDRPVRVVIATSGVTKPQSAAGLWARAWQGLAERPDRIGLSVVDLDLSDETALVFELAARRPERVVAWRDDCRWIRTATAVDASPADLPGNWRFIPSDRPLEQEVVEALATALGPERCTLVPIGVEELEAPADDDTGLLVIAGNLEHVARLVDQRRPNGTVLVVDVPGRRSDEQAAAATVAQAAVEAAASSGLPWRFVRWEETVAAPPLGDVLAGALGHSVVAVRASRPVRSAEEGEDLPTESGRTRPPLSTPFVAPRTDFERRVAAIWRDTLGVDGIGVDDNFFELGGESLLLMGIVSALRDQFVVTLSIRQLYVHDRLTVAGIAAILEEKTK</sequence>
<evidence type="ECO:0000256" key="4">
    <source>
        <dbReference type="SAM" id="MobiDB-lite"/>
    </source>
</evidence>
<dbReference type="Gene3D" id="3.30.70.3290">
    <property type="match status" value="1"/>
</dbReference>
<dbReference type="SMART" id="SM00825">
    <property type="entry name" value="PKS_KS"/>
    <property type="match status" value="1"/>
</dbReference>
<dbReference type="SUPFAM" id="SSF47336">
    <property type="entry name" value="ACP-like"/>
    <property type="match status" value="1"/>
</dbReference>
<name>A0A1H9F8M5_9PSEU</name>
<dbReference type="InterPro" id="IPR036736">
    <property type="entry name" value="ACP-like_sf"/>
</dbReference>
<dbReference type="Pfam" id="PF02801">
    <property type="entry name" value="Ketoacyl-synt_C"/>
    <property type="match status" value="1"/>
</dbReference>
<dbReference type="Gene3D" id="3.40.47.10">
    <property type="match status" value="1"/>
</dbReference>
<dbReference type="InterPro" id="IPR006162">
    <property type="entry name" value="Ppantetheine_attach_site"/>
</dbReference>
<dbReference type="PANTHER" id="PTHR43775">
    <property type="entry name" value="FATTY ACID SYNTHASE"/>
    <property type="match status" value="1"/>
</dbReference>
<dbReference type="PROSITE" id="PS52004">
    <property type="entry name" value="KS3_2"/>
    <property type="match status" value="1"/>
</dbReference>
<proteinExistence type="predicted"/>
<evidence type="ECO:0000256" key="1">
    <source>
        <dbReference type="ARBA" id="ARBA00022450"/>
    </source>
</evidence>
<evidence type="ECO:0000259" key="5">
    <source>
        <dbReference type="PROSITE" id="PS50075"/>
    </source>
</evidence>
<gene>
    <name evidence="7" type="ORF">SAMN05216195_102193</name>
</gene>
<protein>
    <submittedName>
        <fullName evidence="7">Acyl transferase domain-containing protein</fullName>
    </submittedName>
</protein>
<dbReference type="InterPro" id="IPR014043">
    <property type="entry name" value="Acyl_transferase_dom"/>
</dbReference>
<feature type="domain" description="Carrier" evidence="5">
    <location>
        <begin position="1261"/>
        <end position="1338"/>
    </location>
</feature>
<evidence type="ECO:0000256" key="2">
    <source>
        <dbReference type="ARBA" id="ARBA00022553"/>
    </source>
</evidence>
<feature type="domain" description="Ketosynthase family 3 (KS3)" evidence="6">
    <location>
        <begin position="7"/>
        <end position="435"/>
    </location>
</feature>
<organism evidence="7 8">
    <name type="scientific">Lentzea flaviverrucosa</name>
    <dbReference type="NCBI Taxonomy" id="200379"/>
    <lineage>
        <taxon>Bacteria</taxon>
        <taxon>Bacillati</taxon>
        <taxon>Actinomycetota</taxon>
        <taxon>Actinomycetes</taxon>
        <taxon>Pseudonocardiales</taxon>
        <taxon>Pseudonocardiaceae</taxon>
        <taxon>Lentzea</taxon>
    </lineage>
</organism>
<dbReference type="InterPro" id="IPR001227">
    <property type="entry name" value="Ac_transferase_dom_sf"/>
</dbReference>
<dbReference type="Pfam" id="PF16197">
    <property type="entry name" value="KAsynt_C_assoc"/>
    <property type="match status" value="1"/>
</dbReference>
<dbReference type="GO" id="GO:0004312">
    <property type="term" value="F:fatty acid synthase activity"/>
    <property type="evidence" value="ECO:0007669"/>
    <property type="project" value="TreeGrafter"/>
</dbReference>
<dbReference type="Pfam" id="PF00698">
    <property type="entry name" value="Acyl_transf_1"/>
    <property type="match status" value="1"/>
</dbReference>
<evidence type="ECO:0000313" key="7">
    <source>
        <dbReference type="EMBL" id="SEQ34314.1"/>
    </source>
</evidence>
<dbReference type="GO" id="GO:0006633">
    <property type="term" value="P:fatty acid biosynthetic process"/>
    <property type="evidence" value="ECO:0007669"/>
    <property type="project" value="InterPro"/>
</dbReference>
<dbReference type="Pfam" id="PF00109">
    <property type="entry name" value="ketoacyl-synt"/>
    <property type="match status" value="1"/>
</dbReference>
<dbReference type="Gene3D" id="3.40.366.10">
    <property type="entry name" value="Malonyl-Coenzyme A Acyl Carrier Protein, domain 2"/>
    <property type="match status" value="1"/>
</dbReference>
<dbReference type="InterPro" id="IPR009081">
    <property type="entry name" value="PP-bd_ACP"/>
</dbReference>
<dbReference type="CDD" id="cd00833">
    <property type="entry name" value="PKS"/>
    <property type="match status" value="1"/>
</dbReference>
<dbReference type="RefSeq" id="WP_090063810.1">
    <property type="nucleotide sequence ID" value="NZ_FOFT01000002.1"/>
</dbReference>
<dbReference type="OrthoDB" id="9778690at2"/>
<dbReference type="GO" id="GO:0004315">
    <property type="term" value="F:3-oxoacyl-[acyl-carrier-protein] synthase activity"/>
    <property type="evidence" value="ECO:0007669"/>
    <property type="project" value="InterPro"/>
</dbReference>
<dbReference type="Proteomes" id="UP000199028">
    <property type="component" value="Unassembled WGS sequence"/>
</dbReference>
<dbReference type="Pfam" id="PF00550">
    <property type="entry name" value="PP-binding"/>
    <property type="match status" value="1"/>
</dbReference>
<accession>A0A1H9F8M5</accession>
<dbReference type="InterPro" id="IPR014030">
    <property type="entry name" value="Ketoacyl_synth_N"/>
</dbReference>
<dbReference type="PROSITE" id="PS00606">
    <property type="entry name" value="KS3_1"/>
    <property type="match status" value="1"/>
</dbReference>
<dbReference type="PANTHER" id="PTHR43775:SF51">
    <property type="entry name" value="INACTIVE PHENOLPHTHIOCEROL SYNTHESIS POLYKETIDE SYNTHASE TYPE I PKS1-RELATED"/>
    <property type="match status" value="1"/>
</dbReference>
<feature type="region of interest" description="Disordered" evidence="4">
    <location>
        <begin position="1237"/>
        <end position="1258"/>
    </location>
</feature>
<dbReference type="SUPFAM" id="SSF52151">
    <property type="entry name" value="FabD/lysophospholipase-like"/>
    <property type="match status" value="1"/>
</dbReference>
<dbReference type="PROSITE" id="PS50075">
    <property type="entry name" value="CARRIER"/>
    <property type="match status" value="1"/>
</dbReference>
<dbReference type="SUPFAM" id="SSF53901">
    <property type="entry name" value="Thiolase-like"/>
    <property type="match status" value="1"/>
</dbReference>
<evidence type="ECO:0000256" key="3">
    <source>
        <dbReference type="ARBA" id="ARBA00022679"/>
    </source>
</evidence>
<dbReference type="EMBL" id="FOFT01000002">
    <property type="protein sequence ID" value="SEQ34314.1"/>
    <property type="molecule type" value="Genomic_DNA"/>
</dbReference>
<keyword evidence="3 7" id="KW-0808">Transferase</keyword>
<dbReference type="InterPro" id="IPR014031">
    <property type="entry name" value="Ketoacyl_synth_C"/>
</dbReference>
<evidence type="ECO:0000259" key="6">
    <source>
        <dbReference type="PROSITE" id="PS52004"/>
    </source>
</evidence>
<dbReference type="InterPro" id="IPR020841">
    <property type="entry name" value="PKS_Beta-ketoAc_synthase_dom"/>
</dbReference>
<dbReference type="InterPro" id="IPR050091">
    <property type="entry name" value="PKS_NRPS_Biosynth_Enz"/>
</dbReference>